<protein>
    <recommendedName>
        <fullName evidence="5">Tetratricopeptide repeat protein</fullName>
    </recommendedName>
</protein>
<feature type="compositionally biased region" description="Low complexity" evidence="1">
    <location>
        <begin position="323"/>
        <end position="353"/>
    </location>
</feature>
<evidence type="ECO:0008006" key="5">
    <source>
        <dbReference type="Google" id="ProtNLM"/>
    </source>
</evidence>
<feature type="chain" id="PRO_5032303453" description="Tetratricopeptide repeat protein" evidence="2">
    <location>
        <begin position="26"/>
        <end position="1135"/>
    </location>
</feature>
<dbReference type="PANTHER" id="PTHR48125:SF10">
    <property type="entry name" value="OS12G0136300 PROTEIN"/>
    <property type="match status" value="1"/>
</dbReference>
<name>A0A846MWW9_9PROT</name>
<dbReference type="Proteomes" id="UP000570514">
    <property type="component" value="Unassembled WGS sequence"/>
</dbReference>
<dbReference type="SUPFAM" id="SSF48452">
    <property type="entry name" value="TPR-like"/>
    <property type="match status" value="1"/>
</dbReference>
<dbReference type="AlphaFoldDB" id="A0A846MWW9"/>
<sequence>MNTRLRRIAPFALAGLICFGAPAFGADTVAGATRDGYGRLTFALAPSDQVTAQVTGQVLTISFNRKMGLTPEGIAQSLPGYISSGRVDADGKTYRFALSQTVKLHTTSAPGKFAVDLAPNSYTGTPPDLPQPPPPKKPETDISKLPVLKVRSGAYQNFTRVVFDFPRTVPYKVFPGSGKLTISFDAQINPDFSAIDRQAPPWIKTAGWHLSGFQTIVDFTIDSASGFHDFRDGTHIVLDVLAPKTDADAYRPPGTGKGAVTPMAQSTNAVVAAIHDASSKMGATGAPAKLTQPTKPVTPPPAPQAQPGKPGSGKPGAQPPAQQPAQPAAQPSAQPTAEGQAAIPTPPTDAAATNTVGQVADGHLTKDGAVLVFPGAGRQAAAVFQRGLNVFVVLQDAQPLDVQHLKTQLGAFPTEVEASSGAGSTRLRIALRQPAALAAFAEGANLKVVIAREVNPTAVALGFARNQENPKTASLSTLMTGAQRMERLTDPSAGDELLVIPGMIGRFVPESREYVEFSVMASAAGLVIKPHVDDLSVTVQSPRVTISRASGLMLTPPAMAASTPEALAAAAGSPCFLDLAKWKTLGGPNFLDAQRKLRLDASRAENERSRKARLKLARFYLGNGFAAEALGMINFMQADDPGLASDTQLLTMKAAASLMMGRYRDAHNALSGSQFDQDRHAALWRGLAAAGLEDWEDARANLERAEPVLNSYDSETKAKANLAMAEAAMGTQRLEIADAAMERVPEKLEGSLGILAKLDRARLAAAEHRNDKADALFDEVEKSGNEMYAAEAIYHRITTGLQSGMLKPQQAINGLERLRYRWRGDSLELKTLRKLASIYFSEKRYREGFLTLRVAATNFPNNNEGMAAMDDMRAAFVDLFMHGKADSLPPVQALGLFYDFIELTPIGADGDEMIRRMADRLVKVDLLGPAADLLNYQVTKRLDGVARAQVATRLAMVQLMDHKPQAVLDTLRTTQISTLPDEVSHERLLMEARALTEQKHFDRALDLIGVDQQADTVALRAEIYWKSGNWPVAAQKAEESLGERYKDDKPLTDSERQIVMRAAVAYSLAGDQQSLDRLRNNFWAKMKASPDGNGFAVVTERIDLQGVAFRDAAAKVASVDTLKAFMLDYSKPLTR</sequence>
<comment type="caution">
    <text evidence="3">The sequence shown here is derived from an EMBL/GenBank/DDBJ whole genome shotgun (WGS) entry which is preliminary data.</text>
</comment>
<feature type="region of interest" description="Disordered" evidence="1">
    <location>
        <begin position="282"/>
        <end position="353"/>
    </location>
</feature>
<proteinExistence type="predicted"/>
<gene>
    <name evidence="3" type="ORF">FHS83_001366</name>
</gene>
<feature type="region of interest" description="Disordered" evidence="1">
    <location>
        <begin position="120"/>
        <end position="141"/>
    </location>
</feature>
<accession>A0A846MWW9</accession>
<reference evidence="3 4" key="1">
    <citation type="submission" date="2020-03" db="EMBL/GenBank/DDBJ databases">
        <title>Genomic Encyclopedia of Type Strains, Phase IV (KMG-IV): sequencing the most valuable type-strain genomes for metagenomic binning, comparative biology and taxonomic classification.</title>
        <authorList>
            <person name="Goeker M."/>
        </authorList>
    </citation>
    <scope>NUCLEOTIDE SEQUENCE [LARGE SCALE GENOMIC DNA]</scope>
    <source>
        <strain evidence="3 4">DSM 19867</strain>
    </source>
</reference>
<dbReference type="RefSeq" id="WP_167082158.1">
    <property type="nucleotide sequence ID" value="NZ_BAAADC010000001.1"/>
</dbReference>
<feature type="signal peptide" evidence="2">
    <location>
        <begin position="1"/>
        <end position="25"/>
    </location>
</feature>
<dbReference type="InterPro" id="IPR011990">
    <property type="entry name" value="TPR-like_helical_dom_sf"/>
</dbReference>
<keyword evidence="2" id="KW-0732">Signal</keyword>
<organism evidence="3 4">
    <name type="scientific">Rhizomicrobium palustre</name>
    <dbReference type="NCBI Taxonomy" id="189966"/>
    <lineage>
        <taxon>Bacteria</taxon>
        <taxon>Pseudomonadati</taxon>
        <taxon>Pseudomonadota</taxon>
        <taxon>Alphaproteobacteria</taxon>
        <taxon>Micropepsales</taxon>
        <taxon>Micropepsaceae</taxon>
        <taxon>Rhizomicrobium</taxon>
    </lineage>
</organism>
<evidence type="ECO:0000256" key="2">
    <source>
        <dbReference type="SAM" id="SignalP"/>
    </source>
</evidence>
<evidence type="ECO:0000313" key="4">
    <source>
        <dbReference type="Proteomes" id="UP000570514"/>
    </source>
</evidence>
<dbReference type="EMBL" id="JAASRM010000001">
    <property type="protein sequence ID" value="NIK88048.1"/>
    <property type="molecule type" value="Genomic_DNA"/>
</dbReference>
<dbReference type="PANTHER" id="PTHR48125">
    <property type="entry name" value="LP07818P1"/>
    <property type="match status" value="1"/>
</dbReference>
<keyword evidence="4" id="KW-1185">Reference proteome</keyword>
<evidence type="ECO:0000256" key="1">
    <source>
        <dbReference type="SAM" id="MobiDB-lite"/>
    </source>
</evidence>
<evidence type="ECO:0000313" key="3">
    <source>
        <dbReference type="EMBL" id="NIK88048.1"/>
    </source>
</evidence>